<dbReference type="RefSeq" id="WP_175351071.1">
    <property type="nucleotide sequence ID" value="NZ_BAAAWQ010000001.1"/>
</dbReference>
<dbReference type="Pfam" id="PF05336">
    <property type="entry name" value="rhaM"/>
    <property type="match status" value="1"/>
</dbReference>
<reference evidence="1 4" key="2">
    <citation type="submission" date="2020-07" db="EMBL/GenBank/DDBJ databases">
        <title>Above-ground endophytic microbial communities from plants in different locations in the United States.</title>
        <authorList>
            <person name="Frank C."/>
        </authorList>
    </citation>
    <scope>NUCLEOTIDE SEQUENCE [LARGE SCALE GENOMIC DNA]</scope>
    <source>
        <strain evidence="1 4">WPL5_2</strain>
    </source>
</reference>
<evidence type="ECO:0000313" key="1">
    <source>
        <dbReference type="EMBL" id="MBA8988822.1"/>
    </source>
</evidence>
<proteinExistence type="predicted"/>
<dbReference type="EMBL" id="JACGXP010000001">
    <property type="protein sequence ID" value="MBA8988822.1"/>
    <property type="molecule type" value="Genomic_DNA"/>
</dbReference>
<keyword evidence="1" id="KW-0413">Isomerase</keyword>
<keyword evidence="3" id="KW-1185">Reference proteome</keyword>
<dbReference type="Gene3D" id="3.30.70.100">
    <property type="match status" value="1"/>
</dbReference>
<dbReference type="GO" id="GO:0062192">
    <property type="term" value="F:L-rhamnose mutarotase activity"/>
    <property type="evidence" value="ECO:0007669"/>
    <property type="project" value="UniProtKB-EC"/>
</dbReference>
<name>A0AAW3T1S1_9MICO</name>
<dbReference type="AlphaFoldDB" id="A0AAW3T1S1"/>
<dbReference type="SUPFAM" id="SSF54909">
    <property type="entry name" value="Dimeric alpha+beta barrel"/>
    <property type="match status" value="1"/>
</dbReference>
<dbReference type="PANTHER" id="PTHR34389">
    <property type="entry name" value="L-RHAMNOSE MUTAROTASE"/>
    <property type="match status" value="1"/>
</dbReference>
<dbReference type="PANTHER" id="PTHR34389:SF2">
    <property type="entry name" value="L-RHAMNOSE MUTAROTASE"/>
    <property type="match status" value="1"/>
</dbReference>
<dbReference type="Proteomes" id="UP000590225">
    <property type="component" value="Unassembled WGS sequence"/>
</dbReference>
<reference evidence="2 3" key="1">
    <citation type="submission" date="2020-05" db="EMBL/GenBank/DDBJ databases">
        <title>Genome Sequencing of Type Strains.</title>
        <authorList>
            <person name="Lemaire J.F."/>
            <person name="Inderbitzin P."/>
            <person name="Gregorio O.A."/>
            <person name="Collins S.B."/>
            <person name="Wespe N."/>
            <person name="Knight-Connoni V."/>
        </authorList>
    </citation>
    <scope>NUCLEOTIDE SEQUENCE [LARGE SCALE GENOMIC DNA]</scope>
    <source>
        <strain evidence="2 3">ATCC 19096</strain>
    </source>
</reference>
<comment type="caution">
    <text evidence="1">The sequence shown here is derived from an EMBL/GenBank/DDBJ whole genome shotgun (WGS) entry which is preliminary data.</text>
</comment>
<dbReference type="InterPro" id="IPR011008">
    <property type="entry name" value="Dimeric_a/b-barrel"/>
</dbReference>
<organism evidence="1 4">
    <name type="scientific">Curtobacterium pusillum</name>
    <dbReference type="NCBI Taxonomy" id="69373"/>
    <lineage>
        <taxon>Bacteria</taxon>
        <taxon>Bacillati</taxon>
        <taxon>Actinomycetota</taxon>
        <taxon>Actinomycetes</taxon>
        <taxon>Micrococcales</taxon>
        <taxon>Microbacteriaceae</taxon>
        <taxon>Curtobacterium</taxon>
    </lineage>
</organism>
<evidence type="ECO:0000313" key="3">
    <source>
        <dbReference type="Proteomes" id="UP000573001"/>
    </source>
</evidence>
<gene>
    <name evidence="1" type="ORF">FHW23_000054</name>
    <name evidence="2" type="ORF">HP507_06985</name>
</gene>
<dbReference type="EC" id="5.1.3.32" evidence="1"/>
<sequence length="106" mass="12077">MQRILSRTRLRAGSEAEYERVHASIPPALAERLRAAGVTNWSIWRDGQDLFHLIEVDDYRAMRRSLADDPVNVAWQEIVNPLLEADDDYSGDDEGIPLVWTLEGQS</sequence>
<dbReference type="Proteomes" id="UP000573001">
    <property type="component" value="Unassembled WGS sequence"/>
</dbReference>
<dbReference type="EMBL" id="JABMCE010000069">
    <property type="protein sequence ID" value="NUU13574.1"/>
    <property type="molecule type" value="Genomic_DNA"/>
</dbReference>
<dbReference type="InterPro" id="IPR008000">
    <property type="entry name" value="Rham/fucose_mutarotase"/>
</dbReference>
<evidence type="ECO:0000313" key="2">
    <source>
        <dbReference type="EMBL" id="NUU13574.1"/>
    </source>
</evidence>
<dbReference type="GO" id="GO:0019301">
    <property type="term" value="P:rhamnose catabolic process"/>
    <property type="evidence" value="ECO:0007669"/>
    <property type="project" value="TreeGrafter"/>
</dbReference>
<protein>
    <submittedName>
        <fullName evidence="1">L-rhamnose mutarotase</fullName>
        <ecNumber evidence="1">5.1.3.32</ecNumber>
    </submittedName>
</protein>
<evidence type="ECO:0000313" key="4">
    <source>
        <dbReference type="Proteomes" id="UP000590225"/>
    </source>
</evidence>
<accession>A0AAW3T1S1</accession>